<keyword evidence="4" id="KW-0540">Nuclease</keyword>
<evidence type="ECO:0000256" key="4">
    <source>
        <dbReference type="ARBA" id="ARBA00022722"/>
    </source>
</evidence>
<dbReference type="GO" id="GO:0003964">
    <property type="term" value="F:RNA-directed DNA polymerase activity"/>
    <property type="evidence" value="ECO:0007669"/>
    <property type="project" value="UniProtKB-KW"/>
</dbReference>
<dbReference type="Gene3D" id="3.30.70.270">
    <property type="match status" value="1"/>
</dbReference>
<dbReference type="FunFam" id="1.10.340.70:FF:000001">
    <property type="entry name" value="Retrovirus-related Pol polyprotein from transposon gypsy-like Protein"/>
    <property type="match status" value="1"/>
</dbReference>
<dbReference type="InterPro" id="IPR041588">
    <property type="entry name" value="Integrase_H2C2"/>
</dbReference>
<protein>
    <recommendedName>
        <fullName evidence="1">RNA-directed DNA polymerase</fullName>
        <ecNumber evidence="1">2.7.7.49</ecNumber>
    </recommendedName>
</protein>
<dbReference type="SUPFAM" id="SSF56672">
    <property type="entry name" value="DNA/RNA polymerases"/>
    <property type="match status" value="1"/>
</dbReference>
<dbReference type="InterPro" id="IPR043502">
    <property type="entry name" value="DNA/RNA_pol_sf"/>
</dbReference>
<feature type="compositionally biased region" description="Polar residues" evidence="8">
    <location>
        <begin position="362"/>
        <end position="372"/>
    </location>
</feature>
<dbReference type="PANTHER" id="PTHR37984:SF5">
    <property type="entry name" value="PROTEIN NYNRIN-LIKE"/>
    <property type="match status" value="1"/>
</dbReference>
<dbReference type="Proteomes" id="UP000801492">
    <property type="component" value="Unassembled WGS sequence"/>
</dbReference>
<dbReference type="AlphaFoldDB" id="A0A8K0G494"/>
<dbReference type="InterPro" id="IPR005162">
    <property type="entry name" value="Retrotrans_gag_dom"/>
</dbReference>
<feature type="domain" description="Retrotransposon gag" evidence="9">
    <location>
        <begin position="226"/>
        <end position="286"/>
    </location>
</feature>
<dbReference type="GO" id="GO:0004519">
    <property type="term" value="F:endonuclease activity"/>
    <property type="evidence" value="ECO:0007669"/>
    <property type="project" value="UniProtKB-KW"/>
</dbReference>
<keyword evidence="7" id="KW-0695">RNA-directed DNA polymerase</keyword>
<dbReference type="EC" id="2.7.7.49" evidence="1"/>
<dbReference type="OrthoDB" id="125159at2759"/>
<comment type="caution">
    <text evidence="12">The sequence shown here is derived from an EMBL/GenBank/DDBJ whole genome shotgun (WGS) entry which is preliminary data.</text>
</comment>
<dbReference type="InterPro" id="IPR050951">
    <property type="entry name" value="Retrovirus_Pol_polyprotein"/>
</dbReference>
<feature type="region of interest" description="Disordered" evidence="8">
    <location>
        <begin position="322"/>
        <end position="387"/>
    </location>
</feature>
<evidence type="ECO:0000259" key="9">
    <source>
        <dbReference type="Pfam" id="PF03732"/>
    </source>
</evidence>
<proteinExistence type="predicted"/>
<dbReference type="Pfam" id="PF17917">
    <property type="entry name" value="RT_RNaseH"/>
    <property type="match status" value="1"/>
</dbReference>
<keyword evidence="3" id="KW-0548">Nucleotidyltransferase</keyword>
<keyword evidence="2" id="KW-0808">Transferase</keyword>
<sequence>MEEVQIIVTPIEGIDGGTEIKVTGGIPKPIYQKLPPIHNGHVSYELKIHGVTTTRDPASKRKILSRLLAKNAGRSLQYEVVNKLKFDEKKVGIDKTMESIRASIPDFNDLKTDSLYLRLRSRLAHLTAYASVLELDADLEEKVKDENPVQQPSQILLPPVVQTQHSSKSIPVYKWNLQFSGDSKGLGVNSFLERVSELAASRNVNKDELFDSAIDFFSGKTLIGLRSIKSSLVDWDSLVSALKRDFLPSDYEDQLWNEIKNRKQGVNESVTMFIATMKSFFRRFDREIAEGSYPNGSKQSVNVFEPDLAYILENSSMSQHTPAIFYTPSHNQSSKTPDPSSAHSEEFNASASSSKGCNGSSRVFSNSKNKTSSFRDKGINFNRASNKPSNTTAMDDIKIFSLGKTDSSIPENELGVLSKDILSQAQRCKLNKVIKEFEKLGRDDKLSRTNKLVYNIDTGNASPIKQRQYLMPSLKYLGYVIDGTSGLCTNPDKVLAVINYPAPQTTTEVKRFVGMRSWYRRFIPHFSSLMALINDLIKGKKKSGKTVWTNEANDAFVNIKQALISAPVLATPDFSLPFTLQCDASEVGLGCVLTQDQAGVEKVIASASRSLSRAERNYRATEKECLAMVFGVEKFRAYIKGTTLTVITDHHSLLWLHRMRDPSGKLARWSVRLQQFNFNLAHRKGKFNVVPDALSRSPVELPCIENHDVCVGESENISHQIDLDNVDNFYKQMRQNILNQPDKYPQWSVENNFVYKFVPCKSAITFNISDWKLLVPKTQRRIILSFMHDDPTAAHLGFAKTLARVSLIHYWPKMRLDIYHYIRACKTCNSQKASTSGQFGLMGAQKKNDHCMVGERKVYYSGNNAGQHIHGVGMIKSNRVQHLRHVNRKFTRIHIEKSQTPFKMVQKKPRTIGSLYGETKQPSSTC</sequence>
<dbReference type="Pfam" id="PF17921">
    <property type="entry name" value="Integrase_H2C2"/>
    <property type="match status" value="1"/>
</dbReference>
<dbReference type="Gene3D" id="3.10.20.370">
    <property type="match status" value="1"/>
</dbReference>
<evidence type="ECO:0000313" key="12">
    <source>
        <dbReference type="EMBL" id="KAF2885406.1"/>
    </source>
</evidence>
<dbReference type="CDD" id="cd09274">
    <property type="entry name" value="RNase_HI_RT_Ty3"/>
    <property type="match status" value="1"/>
</dbReference>
<organism evidence="12 13">
    <name type="scientific">Ignelater luminosus</name>
    <name type="common">Cucubano</name>
    <name type="synonym">Pyrophorus luminosus</name>
    <dbReference type="NCBI Taxonomy" id="2038154"/>
    <lineage>
        <taxon>Eukaryota</taxon>
        <taxon>Metazoa</taxon>
        <taxon>Ecdysozoa</taxon>
        <taxon>Arthropoda</taxon>
        <taxon>Hexapoda</taxon>
        <taxon>Insecta</taxon>
        <taxon>Pterygota</taxon>
        <taxon>Neoptera</taxon>
        <taxon>Endopterygota</taxon>
        <taxon>Coleoptera</taxon>
        <taxon>Polyphaga</taxon>
        <taxon>Elateriformia</taxon>
        <taxon>Elateroidea</taxon>
        <taxon>Elateridae</taxon>
        <taxon>Agrypninae</taxon>
        <taxon>Pyrophorini</taxon>
        <taxon>Ignelater</taxon>
    </lineage>
</organism>
<evidence type="ECO:0000256" key="8">
    <source>
        <dbReference type="SAM" id="MobiDB-lite"/>
    </source>
</evidence>
<evidence type="ECO:0000259" key="10">
    <source>
        <dbReference type="Pfam" id="PF17917"/>
    </source>
</evidence>
<evidence type="ECO:0000256" key="6">
    <source>
        <dbReference type="ARBA" id="ARBA00022801"/>
    </source>
</evidence>
<evidence type="ECO:0000256" key="2">
    <source>
        <dbReference type="ARBA" id="ARBA00022679"/>
    </source>
</evidence>
<feature type="domain" description="Reverse transcriptase RNase H-like" evidence="10">
    <location>
        <begin position="573"/>
        <end position="676"/>
    </location>
</feature>
<evidence type="ECO:0000256" key="3">
    <source>
        <dbReference type="ARBA" id="ARBA00022695"/>
    </source>
</evidence>
<evidence type="ECO:0000259" key="11">
    <source>
        <dbReference type="Pfam" id="PF17921"/>
    </source>
</evidence>
<evidence type="ECO:0000256" key="1">
    <source>
        <dbReference type="ARBA" id="ARBA00012493"/>
    </source>
</evidence>
<dbReference type="Gene3D" id="1.10.340.70">
    <property type="match status" value="1"/>
</dbReference>
<accession>A0A8K0G494</accession>
<feature type="compositionally biased region" description="Low complexity" evidence="8">
    <location>
        <begin position="348"/>
        <end position="361"/>
    </location>
</feature>
<feature type="compositionally biased region" description="Polar residues" evidence="8">
    <location>
        <begin position="328"/>
        <end position="342"/>
    </location>
</feature>
<dbReference type="FunFam" id="3.30.70.270:FF:000020">
    <property type="entry name" value="Transposon Tf2-6 polyprotein-like Protein"/>
    <property type="match status" value="1"/>
</dbReference>
<keyword evidence="13" id="KW-1185">Reference proteome</keyword>
<gene>
    <name evidence="12" type="ORF">ILUMI_20751</name>
</gene>
<evidence type="ECO:0000256" key="5">
    <source>
        <dbReference type="ARBA" id="ARBA00022759"/>
    </source>
</evidence>
<keyword evidence="5" id="KW-0255">Endonuclease</keyword>
<evidence type="ECO:0000313" key="13">
    <source>
        <dbReference type="Proteomes" id="UP000801492"/>
    </source>
</evidence>
<name>A0A8K0G494_IGNLU</name>
<dbReference type="PANTHER" id="PTHR37984">
    <property type="entry name" value="PROTEIN CBG26694"/>
    <property type="match status" value="1"/>
</dbReference>
<dbReference type="FunFam" id="3.10.20.370:FF:000001">
    <property type="entry name" value="Retrovirus-related Pol polyprotein from transposon 17.6-like protein"/>
    <property type="match status" value="1"/>
</dbReference>
<reference evidence="12" key="1">
    <citation type="submission" date="2019-08" db="EMBL/GenBank/DDBJ databases">
        <title>The genome of the North American firefly Photinus pyralis.</title>
        <authorList>
            <consortium name="Photinus pyralis genome working group"/>
            <person name="Fallon T.R."/>
            <person name="Sander Lower S.E."/>
            <person name="Weng J.-K."/>
        </authorList>
    </citation>
    <scope>NUCLEOTIDE SEQUENCE</scope>
    <source>
        <strain evidence="12">TRF0915ILg1</strain>
        <tissue evidence="12">Whole body</tissue>
    </source>
</reference>
<dbReference type="GO" id="GO:0016787">
    <property type="term" value="F:hydrolase activity"/>
    <property type="evidence" value="ECO:0007669"/>
    <property type="project" value="UniProtKB-KW"/>
</dbReference>
<dbReference type="InterPro" id="IPR043128">
    <property type="entry name" value="Rev_trsase/Diguanyl_cyclase"/>
</dbReference>
<dbReference type="Pfam" id="PF03732">
    <property type="entry name" value="Retrotrans_gag"/>
    <property type="match status" value="1"/>
</dbReference>
<dbReference type="EMBL" id="VTPC01089958">
    <property type="protein sequence ID" value="KAF2885406.1"/>
    <property type="molecule type" value="Genomic_DNA"/>
</dbReference>
<feature type="domain" description="Integrase zinc-binding" evidence="11">
    <location>
        <begin position="775"/>
        <end position="833"/>
    </location>
</feature>
<keyword evidence="6" id="KW-0378">Hydrolase</keyword>
<dbReference type="InterPro" id="IPR041373">
    <property type="entry name" value="RT_RNaseH"/>
</dbReference>
<evidence type="ECO:0000256" key="7">
    <source>
        <dbReference type="ARBA" id="ARBA00022918"/>
    </source>
</evidence>